<sequence length="63" mass="7111">MKTIYIHLLKNQINGLNGFALNTSPAHRPKMSDVDRMLEGEGLAEKWAASHNYTNQSTNQLLQ</sequence>
<evidence type="ECO:0000313" key="1">
    <source>
        <dbReference type="EMBL" id="CDP01967.1"/>
    </source>
</evidence>
<proteinExistence type="predicted"/>
<dbReference type="EMBL" id="HG739091">
    <property type="protein sequence ID" value="CDP01967.1"/>
    <property type="molecule type" value="Genomic_DNA"/>
</dbReference>
<organism evidence="1 2">
    <name type="scientific">Coffea canephora</name>
    <name type="common">Robusta coffee</name>
    <dbReference type="NCBI Taxonomy" id="49390"/>
    <lineage>
        <taxon>Eukaryota</taxon>
        <taxon>Viridiplantae</taxon>
        <taxon>Streptophyta</taxon>
        <taxon>Embryophyta</taxon>
        <taxon>Tracheophyta</taxon>
        <taxon>Spermatophyta</taxon>
        <taxon>Magnoliopsida</taxon>
        <taxon>eudicotyledons</taxon>
        <taxon>Gunneridae</taxon>
        <taxon>Pentapetalae</taxon>
        <taxon>asterids</taxon>
        <taxon>lamiids</taxon>
        <taxon>Gentianales</taxon>
        <taxon>Rubiaceae</taxon>
        <taxon>Ixoroideae</taxon>
        <taxon>Gardenieae complex</taxon>
        <taxon>Bertiereae - Coffeeae clade</taxon>
        <taxon>Coffeeae</taxon>
        <taxon>Coffea</taxon>
    </lineage>
</organism>
<gene>
    <name evidence="1" type="ORF">GSCOC_T00037162001</name>
</gene>
<dbReference type="Proteomes" id="UP000295252">
    <property type="component" value="Chromosome IX"/>
</dbReference>
<evidence type="ECO:0000313" key="2">
    <source>
        <dbReference type="Proteomes" id="UP000295252"/>
    </source>
</evidence>
<reference evidence="2" key="1">
    <citation type="journal article" date="2014" name="Science">
        <title>The coffee genome provides insight into the convergent evolution of caffeine biosynthesis.</title>
        <authorList>
            <person name="Denoeud F."/>
            <person name="Carretero-Paulet L."/>
            <person name="Dereeper A."/>
            <person name="Droc G."/>
            <person name="Guyot R."/>
            <person name="Pietrella M."/>
            <person name="Zheng C."/>
            <person name="Alberti A."/>
            <person name="Anthony F."/>
            <person name="Aprea G."/>
            <person name="Aury J.M."/>
            <person name="Bento P."/>
            <person name="Bernard M."/>
            <person name="Bocs S."/>
            <person name="Campa C."/>
            <person name="Cenci A."/>
            <person name="Combes M.C."/>
            <person name="Crouzillat D."/>
            <person name="Da Silva C."/>
            <person name="Daddiego L."/>
            <person name="De Bellis F."/>
            <person name="Dussert S."/>
            <person name="Garsmeur O."/>
            <person name="Gayraud T."/>
            <person name="Guignon V."/>
            <person name="Jahn K."/>
            <person name="Jamilloux V."/>
            <person name="Joet T."/>
            <person name="Labadie K."/>
            <person name="Lan T."/>
            <person name="Leclercq J."/>
            <person name="Lepelley M."/>
            <person name="Leroy T."/>
            <person name="Li L.T."/>
            <person name="Librado P."/>
            <person name="Lopez L."/>
            <person name="Munoz A."/>
            <person name="Noel B."/>
            <person name="Pallavicini A."/>
            <person name="Perrotta G."/>
            <person name="Poncet V."/>
            <person name="Pot D."/>
            <person name="Priyono X."/>
            <person name="Rigoreau M."/>
            <person name="Rouard M."/>
            <person name="Rozas J."/>
            <person name="Tranchant-Dubreuil C."/>
            <person name="VanBuren R."/>
            <person name="Zhang Q."/>
            <person name="Andrade A.C."/>
            <person name="Argout X."/>
            <person name="Bertrand B."/>
            <person name="de Kochko A."/>
            <person name="Graziosi G."/>
            <person name="Henry R.J."/>
            <person name="Jayarama X."/>
            <person name="Ming R."/>
            <person name="Nagai C."/>
            <person name="Rounsley S."/>
            <person name="Sankoff D."/>
            <person name="Giuliano G."/>
            <person name="Albert V.A."/>
            <person name="Wincker P."/>
            <person name="Lashermes P."/>
        </authorList>
    </citation>
    <scope>NUCLEOTIDE SEQUENCE [LARGE SCALE GENOMIC DNA]</scope>
    <source>
        <strain evidence="2">cv. DH200-94</strain>
    </source>
</reference>
<dbReference type="InParanoid" id="A0A068U0V6"/>
<protein>
    <submittedName>
        <fullName evidence="1">Uncharacterized protein</fullName>
    </submittedName>
</protein>
<dbReference type="PhylomeDB" id="A0A068U0V6"/>
<dbReference type="STRING" id="49390.A0A068U0V6"/>
<accession>A0A068U0V6</accession>
<keyword evidence="2" id="KW-1185">Reference proteome</keyword>
<dbReference type="AlphaFoldDB" id="A0A068U0V6"/>
<dbReference type="Gramene" id="CDP01967">
    <property type="protein sequence ID" value="CDP01967"/>
    <property type="gene ID" value="GSCOC_T00037162001"/>
</dbReference>
<name>A0A068U0V6_COFCA</name>
<dbReference type="OrthoDB" id="1564807at2759"/>